<dbReference type="Proteomes" id="UP000264006">
    <property type="component" value="Chromosome"/>
</dbReference>
<organism evidence="1 2">
    <name type="scientific">Euzebya pacifica</name>
    <dbReference type="NCBI Taxonomy" id="1608957"/>
    <lineage>
        <taxon>Bacteria</taxon>
        <taxon>Bacillati</taxon>
        <taxon>Actinomycetota</taxon>
        <taxon>Nitriliruptoria</taxon>
        <taxon>Euzebyales</taxon>
    </lineage>
</organism>
<protein>
    <recommendedName>
        <fullName evidence="3">SAV-6107-like HEPN domain-containing protein</fullName>
    </recommendedName>
</protein>
<evidence type="ECO:0000313" key="1">
    <source>
        <dbReference type="EMBL" id="AXV04890.1"/>
    </source>
</evidence>
<keyword evidence="2" id="KW-1185">Reference proteome</keyword>
<evidence type="ECO:0008006" key="3">
    <source>
        <dbReference type="Google" id="ProtNLM"/>
    </source>
</evidence>
<reference evidence="1 2" key="1">
    <citation type="submission" date="2018-09" db="EMBL/GenBank/DDBJ databases">
        <title>Complete genome sequence of Euzebya sp. DY32-46 isolated from seawater of Pacific Ocean.</title>
        <authorList>
            <person name="Xu L."/>
            <person name="Wu Y.-H."/>
            <person name="Xu X.-W."/>
        </authorList>
    </citation>
    <scope>NUCLEOTIDE SEQUENCE [LARGE SCALE GENOMIC DNA]</scope>
    <source>
        <strain evidence="1 2">DY32-46</strain>
    </source>
</reference>
<gene>
    <name evidence="1" type="ORF">DVS28_a0182</name>
</gene>
<evidence type="ECO:0000313" key="2">
    <source>
        <dbReference type="Proteomes" id="UP000264006"/>
    </source>
</evidence>
<sequence>MIGTGGPGGDEAAPTPDELLMQARLLASRGIGNLGSTASRGAALLGRAALEEALFGLFGELRQLSGRAMFLVLPNVFPREPARRAAFAWGRLSAASHHHAYEMPPTAEELDLILDTVHDVLEAVEGVREARRRKAATVRAGGG</sequence>
<dbReference type="KEGG" id="euz:DVS28_a0182"/>
<dbReference type="RefSeq" id="WP_114589772.1">
    <property type="nucleotide sequence ID" value="NZ_CP031165.1"/>
</dbReference>
<accession>A0A346XRP3</accession>
<proteinExistence type="predicted"/>
<dbReference type="EMBL" id="CP031165">
    <property type="protein sequence ID" value="AXV04890.1"/>
    <property type="molecule type" value="Genomic_DNA"/>
</dbReference>
<dbReference type="OrthoDB" id="4322177at2"/>
<dbReference type="AlphaFoldDB" id="A0A346XRP3"/>
<name>A0A346XRP3_9ACTN</name>